<proteinExistence type="predicted"/>
<gene>
    <name evidence="2" type="ORF">HAX54_003482</name>
</gene>
<comment type="caution">
    <text evidence="2">The sequence shown here is derived from an EMBL/GenBank/DDBJ whole genome shotgun (WGS) entry which is preliminary data.</text>
</comment>
<dbReference type="EMBL" id="JACEIK010011599">
    <property type="protein sequence ID" value="MCE3215786.1"/>
    <property type="molecule type" value="Genomic_DNA"/>
</dbReference>
<keyword evidence="3" id="KW-1185">Reference proteome</keyword>
<sequence>MLGSVLGVSCDGFAIFQKNKLPDLPLSLKPLDIVCKFSRNRSKTFESKVYKKSMSPYHKFLFAFVAMDVKQNHALPYGFLLIKVFEKLGVRFTSLEYYSSYDALDYYKTRETHPTDGMSDATNVAGTSQSQETLDMKMLLLENDRLRLEVEKLKSQLAQNEETAAARHNDLMTLIQNLSLVSYLSLLTLCRFPLLPLPRGPFHSQFML</sequence>
<protein>
    <submittedName>
        <fullName evidence="2">Uncharacterized protein</fullName>
    </submittedName>
</protein>
<reference evidence="2 3" key="1">
    <citation type="journal article" date="2021" name="BMC Genomics">
        <title>Datura genome reveals duplications of psychoactive alkaloid biosynthetic genes and high mutation rate following tissue culture.</title>
        <authorList>
            <person name="Rajewski A."/>
            <person name="Carter-House D."/>
            <person name="Stajich J."/>
            <person name="Litt A."/>
        </authorList>
    </citation>
    <scope>NUCLEOTIDE SEQUENCE [LARGE SCALE GENOMIC DNA]</scope>
    <source>
        <strain evidence="2">AR-01</strain>
    </source>
</reference>
<evidence type="ECO:0000313" key="2">
    <source>
        <dbReference type="EMBL" id="MCE3215786.1"/>
    </source>
</evidence>
<keyword evidence="1" id="KW-0175">Coiled coil</keyword>
<evidence type="ECO:0000256" key="1">
    <source>
        <dbReference type="SAM" id="Coils"/>
    </source>
</evidence>
<accession>A0ABS8WVA7</accession>
<dbReference type="Proteomes" id="UP000823775">
    <property type="component" value="Unassembled WGS sequence"/>
</dbReference>
<organism evidence="2 3">
    <name type="scientific">Datura stramonium</name>
    <name type="common">Jimsonweed</name>
    <name type="synonym">Common thornapple</name>
    <dbReference type="NCBI Taxonomy" id="4076"/>
    <lineage>
        <taxon>Eukaryota</taxon>
        <taxon>Viridiplantae</taxon>
        <taxon>Streptophyta</taxon>
        <taxon>Embryophyta</taxon>
        <taxon>Tracheophyta</taxon>
        <taxon>Spermatophyta</taxon>
        <taxon>Magnoliopsida</taxon>
        <taxon>eudicotyledons</taxon>
        <taxon>Gunneridae</taxon>
        <taxon>Pentapetalae</taxon>
        <taxon>asterids</taxon>
        <taxon>lamiids</taxon>
        <taxon>Solanales</taxon>
        <taxon>Solanaceae</taxon>
        <taxon>Solanoideae</taxon>
        <taxon>Datureae</taxon>
        <taxon>Datura</taxon>
    </lineage>
</organism>
<evidence type="ECO:0000313" key="3">
    <source>
        <dbReference type="Proteomes" id="UP000823775"/>
    </source>
</evidence>
<feature type="coiled-coil region" evidence="1">
    <location>
        <begin position="136"/>
        <end position="163"/>
    </location>
</feature>
<name>A0ABS8WVA7_DATST</name>